<dbReference type="PANTHER" id="PTHR43540:SF3">
    <property type="entry name" value="ENTEROBACTIN SYNTHASE COMPONENT B"/>
    <property type="match status" value="1"/>
</dbReference>
<sequence>MQPQLTEGQPEMTPGSIFPYVMPTPAMLPDDRTGWTLDPGRAALLVLNLQRRCLREVDREGAPVTELLTNVGRLVNAAHAAGVPVVHSVPAGERGPAPTGRPSGRPADKDGEVFAEQVMPRIGDTVLTARKYSAFARTRLDSRLRELRRDQVVVVGLFARVGVLMTAADAWVEDLEPFVVADAIADVSAGTHEFALEWVADTCGAVTSTDRVAAAFDPAVPAAKAV</sequence>
<proteinExistence type="predicted"/>
<reference evidence="5" key="1">
    <citation type="journal article" date="2019" name="Int. J. Syst. Evol. Microbiol.">
        <title>The Global Catalogue of Microorganisms (GCM) 10K type strain sequencing project: providing services to taxonomists for standard genome sequencing and annotation.</title>
        <authorList>
            <consortium name="The Broad Institute Genomics Platform"/>
            <consortium name="The Broad Institute Genome Sequencing Center for Infectious Disease"/>
            <person name="Wu L."/>
            <person name="Ma J."/>
        </authorList>
    </citation>
    <scope>NUCLEOTIDE SEQUENCE [LARGE SCALE GENOMIC DNA]</scope>
    <source>
        <strain evidence="5">JCM 16925</strain>
    </source>
</reference>
<dbReference type="PRINTS" id="PR01398">
    <property type="entry name" value="ISCHRISMTASE"/>
</dbReference>
<accession>A0ABP7V614</accession>
<feature type="region of interest" description="Disordered" evidence="2">
    <location>
        <begin position="88"/>
        <end position="108"/>
    </location>
</feature>
<dbReference type="InterPro" id="IPR050272">
    <property type="entry name" value="Isochorismatase-like_hydrls"/>
</dbReference>
<dbReference type="InterPro" id="IPR016291">
    <property type="entry name" value="Isochorismatase"/>
</dbReference>
<dbReference type="InterPro" id="IPR036380">
    <property type="entry name" value="Isochorismatase-like_sf"/>
</dbReference>
<evidence type="ECO:0000256" key="1">
    <source>
        <dbReference type="ARBA" id="ARBA00022801"/>
    </source>
</evidence>
<name>A0ABP7V614_9ACTN</name>
<evidence type="ECO:0000259" key="3">
    <source>
        <dbReference type="Pfam" id="PF00857"/>
    </source>
</evidence>
<keyword evidence="5" id="KW-1185">Reference proteome</keyword>
<gene>
    <name evidence="4" type="ORF">GCM10022233_36330</name>
</gene>
<dbReference type="PANTHER" id="PTHR43540">
    <property type="entry name" value="PEROXYUREIDOACRYLATE/UREIDOACRYLATE AMIDOHYDROLASE-RELATED"/>
    <property type="match status" value="1"/>
</dbReference>
<protein>
    <recommendedName>
        <fullName evidence="3">Isochorismatase-like domain-containing protein</fullName>
    </recommendedName>
</protein>
<dbReference type="SUPFAM" id="SSF52499">
    <property type="entry name" value="Isochorismatase-like hydrolases"/>
    <property type="match status" value="1"/>
</dbReference>
<evidence type="ECO:0000313" key="4">
    <source>
        <dbReference type="EMBL" id="GAA4059919.1"/>
    </source>
</evidence>
<evidence type="ECO:0000313" key="5">
    <source>
        <dbReference type="Proteomes" id="UP001499984"/>
    </source>
</evidence>
<comment type="caution">
    <text evidence="4">The sequence shown here is derived from an EMBL/GenBank/DDBJ whole genome shotgun (WGS) entry which is preliminary data.</text>
</comment>
<dbReference type="Proteomes" id="UP001499984">
    <property type="component" value="Unassembled WGS sequence"/>
</dbReference>
<dbReference type="Pfam" id="PF00857">
    <property type="entry name" value="Isochorismatase"/>
    <property type="match status" value="1"/>
</dbReference>
<evidence type="ECO:0000256" key="2">
    <source>
        <dbReference type="SAM" id="MobiDB-lite"/>
    </source>
</evidence>
<dbReference type="EMBL" id="BAAAZY010000010">
    <property type="protein sequence ID" value="GAA4059919.1"/>
    <property type="molecule type" value="Genomic_DNA"/>
</dbReference>
<feature type="domain" description="Isochorismatase-like" evidence="3">
    <location>
        <begin position="43"/>
        <end position="210"/>
    </location>
</feature>
<dbReference type="InterPro" id="IPR000868">
    <property type="entry name" value="Isochorismatase-like_dom"/>
</dbReference>
<keyword evidence="1" id="KW-0378">Hydrolase</keyword>
<organism evidence="4 5">
    <name type="scientific">Streptomyces shaanxiensis</name>
    <dbReference type="NCBI Taxonomy" id="653357"/>
    <lineage>
        <taxon>Bacteria</taxon>
        <taxon>Bacillati</taxon>
        <taxon>Actinomycetota</taxon>
        <taxon>Actinomycetes</taxon>
        <taxon>Kitasatosporales</taxon>
        <taxon>Streptomycetaceae</taxon>
        <taxon>Streptomyces</taxon>
    </lineage>
</organism>
<dbReference type="Gene3D" id="3.40.50.850">
    <property type="entry name" value="Isochorismatase-like"/>
    <property type="match status" value="1"/>
</dbReference>